<dbReference type="EMBL" id="SNRY01002664">
    <property type="protein sequence ID" value="KAA6324042.1"/>
    <property type="molecule type" value="Genomic_DNA"/>
</dbReference>
<organism evidence="1">
    <name type="scientific">termite gut metagenome</name>
    <dbReference type="NCBI Taxonomy" id="433724"/>
    <lineage>
        <taxon>unclassified sequences</taxon>
        <taxon>metagenomes</taxon>
        <taxon>organismal metagenomes</taxon>
    </lineage>
</organism>
<sequence length="154" mass="17527">MKKLVPLLIIMWALAACADTNVVYHSYQYIAGKGWDKHDTLTFDVRITDSIPTSYRLYMQIRNRADYPYQNLLLLVCHNLQDSSVVVTDTVRCTLANDTGRWKGKGLGGLFQTFFNVNEYISQYPIGAYTVHVIQGMEDQTLTGINDVGIRIEK</sequence>
<comment type="caution">
    <text evidence="1">The sequence shown here is derived from an EMBL/GenBank/DDBJ whole genome shotgun (WGS) entry which is preliminary data.</text>
</comment>
<keyword evidence="1" id="KW-0449">Lipoprotein</keyword>
<name>A0A5J4QR79_9ZZZZ</name>
<proteinExistence type="predicted"/>
<dbReference type="Pfam" id="PF14109">
    <property type="entry name" value="GldH_lipo"/>
    <property type="match status" value="1"/>
</dbReference>
<accession>A0A5J4QR79</accession>
<protein>
    <submittedName>
        <fullName evidence="1">Gliding motility lipoprotein GldH</fullName>
    </submittedName>
</protein>
<dbReference type="InterPro" id="IPR020018">
    <property type="entry name" value="Motility-assoc_lipoprot_GldH"/>
</dbReference>
<dbReference type="NCBIfam" id="TIGR03511">
    <property type="entry name" value="GldH_lipo"/>
    <property type="match status" value="1"/>
</dbReference>
<evidence type="ECO:0000313" key="1">
    <source>
        <dbReference type="EMBL" id="KAA6324042.1"/>
    </source>
</evidence>
<gene>
    <name evidence="1" type="ORF">EZS27_026584</name>
</gene>
<dbReference type="AlphaFoldDB" id="A0A5J4QR79"/>
<reference evidence="1" key="1">
    <citation type="submission" date="2019-03" db="EMBL/GenBank/DDBJ databases">
        <title>Single cell metagenomics reveals metabolic interactions within the superorganism composed of flagellate Streblomastix strix and complex community of Bacteroidetes bacteria on its surface.</title>
        <authorList>
            <person name="Treitli S.C."/>
            <person name="Kolisko M."/>
            <person name="Husnik F."/>
            <person name="Keeling P."/>
            <person name="Hampl V."/>
        </authorList>
    </citation>
    <scope>NUCLEOTIDE SEQUENCE</scope>
    <source>
        <strain evidence="1">STM</strain>
    </source>
</reference>
<dbReference type="PROSITE" id="PS51257">
    <property type="entry name" value="PROKAR_LIPOPROTEIN"/>
    <property type="match status" value="1"/>
</dbReference>